<feature type="domain" description="Glycoside hydrolase family 38 central" evidence="5">
    <location>
        <begin position="515"/>
        <end position="592"/>
    </location>
</feature>
<dbReference type="EMBL" id="JACKWY010000001">
    <property type="protein sequence ID" value="MBB6713375.1"/>
    <property type="molecule type" value="Genomic_DNA"/>
</dbReference>
<dbReference type="FunFam" id="2.70.98.30:FF:000010">
    <property type="entry name" value="Cytosolic alpha-mannosidase"/>
    <property type="match status" value="1"/>
</dbReference>
<dbReference type="InterPro" id="IPR011682">
    <property type="entry name" value="Glyco_hydro_38_C"/>
</dbReference>
<dbReference type="GO" id="GO:0009313">
    <property type="term" value="P:oligosaccharide catabolic process"/>
    <property type="evidence" value="ECO:0007669"/>
    <property type="project" value="TreeGrafter"/>
</dbReference>
<keyword evidence="3" id="KW-0378">Hydrolase</keyword>
<dbReference type="GO" id="GO:0046872">
    <property type="term" value="F:metal ion binding"/>
    <property type="evidence" value="ECO:0007669"/>
    <property type="project" value="UniProtKB-KW"/>
</dbReference>
<dbReference type="Proteomes" id="UP000585258">
    <property type="component" value="Unassembled WGS sequence"/>
</dbReference>
<dbReference type="SUPFAM" id="SSF88713">
    <property type="entry name" value="Glycoside hydrolase/deacetylase"/>
    <property type="match status" value="1"/>
</dbReference>
<dbReference type="FunFam" id="3.20.110.10:FF:000002">
    <property type="entry name" value="alpha-mannosidase 2C1 isoform X1"/>
    <property type="match status" value="1"/>
</dbReference>
<dbReference type="Pfam" id="PF17677">
    <property type="entry name" value="Glyco_hydro38C2"/>
    <property type="match status" value="1"/>
</dbReference>
<sequence>MYYLLERIEKTCEEIAKQVYRDEVNLENYMYIDGNYHNIDGIKEAPANGWRKFETGDLWGGKDCHGWFKCEVEVPKNFHGKTIALNFHTFDEGWDATNPQFSIYVNGEQIQGLDINHREVILTHNAVGGTKYEVDLHAYAGMLADKKATLYGKLVLLDMAARELYFNLKVPVGVCKELDKEDKNRIDMITVLNDAINLIDLRRPKSKEYDESVNLTNDFLNEKFYGALCGHEDVIATCVGHTHIDVAWLWTVAQTREKVERSFSTVLKLMEEYPEYVFMSSQPQLYKFLKEDHPKLYEKVKEKIVEGVWEPEGAMWLEADCNVTSGESLVRQILHGKRFFKEEFNVDNEILWLPDVFGYSAAIPQILKKSDVNYFMTTKIAWNQFNKIPNDTFMWQGIDGTEVLTHFITTTGPGQEKASHFTTYNGHIQPDAIMGSWRRYQNKNINNDVLVSFGWGDGGGGATLEMLENGRRLAKGIPGAPRVKMGTSLDYFKRLEEKVGGHKKLPKWVGELYLEYHRGTYTSMARNKRDNRACENIYTAAEKINSLAMLEGKNYPYNSIRDSWETVLLNQFHDIIPGSSIKEVYDVTEVEYKALLENGNKLVNEGVEYLASKINIKDRSVVVSNTLGFERNDLATFEVPEAMINPAVVDNNGKEIVCQRIENNKAIFFATNIPANGYTTFKIVEASKISDKKVNLTTNTGENKFFIVKFDDKGQIISFIDKEANREILKSGAIGNEIQAFEDKPMCFDNWDIDIYYKEKMWKIDNLENIEVIEEGPVRSTLKIERKFLESIIIQKIYVYNDLGRIDFDTYIDWKEENVLLKAAFPIDTNSKEATFEIQYGNVTRPTHNNTSWEVASFEVCAHKWVDISEGDFGVSMLNNSKYGHDIKDGNMRLTLLKSTSDPNPEADKEEHYFTYSLYTHGGTWKEAETAQRAYELNVPLYTKVEEAHGGDLAQEVSLVNVNKNNIIIEVVKKAEDTDHLIVRMYEFHNKRTNATLEFFKEIEEICECNLMERDLETINATENKIDFTIKPYEILTFKVKLK</sequence>
<dbReference type="InterPro" id="IPR041147">
    <property type="entry name" value="GH38_C"/>
</dbReference>
<accession>A0A7X0S9C3</accession>
<dbReference type="InterPro" id="IPR028995">
    <property type="entry name" value="Glyco_hydro_57/38_cen_sf"/>
</dbReference>
<dbReference type="Gene3D" id="1.20.1270.50">
    <property type="entry name" value="Glycoside hydrolase family 38, central domain"/>
    <property type="match status" value="1"/>
</dbReference>
<organism evidence="6 7">
    <name type="scientific">Clostridium gasigenes</name>
    <dbReference type="NCBI Taxonomy" id="94869"/>
    <lineage>
        <taxon>Bacteria</taxon>
        <taxon>Bacillati</taxon>
        <taxon>Bacillota</taxon>
        <taxon>Clostridia</taxon>
        <taxon>Eubacteriales</taxon>
        <taxon>Clostridiaceae</taxon>
        <taxon>Clostridium</taxon>
    </lineage>
</organism>
<dbReference type="GO" id="GO:0030246">
    <property type="term" value="F:carbohydrate binding"/>
    <property type="evidence" value="ECO:0007669"/>
    <property type="project" value="InterPro"/>
</dbReference>
<dbReference type="GO" id="GO:0006013">
    <property type="term" value="P:mannose metabolic process"/>
    <property type="evidence" value="ECO:0007669"/>
    <property type="project" value="InterPro"/>
</dbReference>
<dbReference type="InterPro" id="IPR011330">
    <property type="entry name" value="Glyco_hydro/deAcase_b/a-brl"/>
</dbReference>
<gene>
    <name evidence="6" type="ORF">H7E68_01340</name>
</gene>
<dbReference type="InterPro" id="IPR000602">
    <property type="entry name" value="Glyco_hydro_38_N"/>
</dbReference>
<dbReference type="FunFam" id="1.20.1270.50:FF:000004">
    <property type="entry name" value="alpha-mannosidase 2C1 isoform X1"/>
    <property type="match status" value="1"/>
</dbReference>
<dbReference type="Gene3D" id="3.20.110.10">
    <property type="entry name" value="Glycoside hydrolase 38, N terminal domain"/>
    <property type="match status" value="1"/>
</dbReference>
<keyword evidence="4" id="KW-0326">Glycosidase</keyword>
<dbReference type="Pfam" id="PF07748">
    <property type="entry name" value="Glyco_hydro_38C"/>
    <property type="match status" value="1"/>
</dbReference>
<name>A0A7X0S9C3_9CLOT</name>
<dbReference type="SMART" id="SM00872">
    <property type="entry name" value="Alpha-mann_mid"/>
    <property type="match status" value="1"/>
</dbReference>
<evidence type="ECO:0000256" key="4">
    <source>
        <dbReference type="ARBA" id="ARBA00023295"/>
    </source>
</evidence>
<dbReference type="RefSeq" id="WP_185163199.1">
    <property type="nucleotide sequence ID" value="NZ_JACKWY010000001.1"/>
</dbReference>
<evidence type="ECO:0000259" key="5">
    <source>
        <dbReference type="SMART" id="SM00872"/>
    </source>
</evidence>
<proteinExistence type="inferred from homology"/>
<evidence type="ECO:0000313" key="6">
    <source>
        <dbReference type="EMBL" id="MBB6713375.1"/>
    </source>
</evidence>
<evidence type="ECO:0000256" key="3">
    <source>
        <dbReference type="ARBA" id="ARBA00022801"/>
    </source>
</evidence>
<dbReference type="InterPro" id="IPR037094">
    <property type="entry name" value="Glyco_hydro_38_cen_sf"/>
</dbReference>
<dbReference type="SUPFAM" id="SSF88688">
    <property type="entry name" value="Families 57/38 glycoside transferase middle domain"/>
    <property type="match status" value="1"/>
</dbReference>
<evidence type="ECO:0000256" key="2">
    <source>
        <dbReference type="ARBA" id="ARBA00022723"/>
    </source>
</evidence>
<dbReference type="InterPro" id="IPR027291">
    <property type="entry name" value="Glyco_hydro_38_N_sf"/>
</dbReference>
<reference evidence="6 7" key="1">
    <citation type="submission" date="2020-08" db="EMBL/GenBank/DDBJ databases">
        <title>Clostridia isolated from Swiss meat.</title>
        <authorList>
            <person name="Wambui J."/>
            <person name="Stevens M.J.A."/>
            <person name="Stephan R."/>
        </authorList>
    </citation>
    <scope>NUCLEOTIDE SEQUENCE [LARGE SCALE GENOMIC DNA]</scope>
    <source>
        <strain evidence="6 7">CM001</strain>
    </source>
</reference>
<dbReference type="InterPro" id="IPR015341">
    <property type="entry name" value="Glyco_hydro_38_cen"/>
</dbReference>
<evidence type="ECO:0000256" key="1">
    <source>
        <dbReference type="ARBA" id="ARBA00009792"/>
    </source>
</evidence>
<evidence type="ECO:0000313" key="7">
    <source>
        <dbReference type="Proteomes" id="UP000585258"/>
    </source>
</evidence>
<dbReference type="AlphaFoldDB" id="A0A7X0S9C3"/>
<comment type="similarity">
    <text evidence="1">Belongs to the glycosyl hydrolase 38 family.</text>
</comment>
<dbReference type="Gene3D" id="2.60.40.2220">
    <property type="match status" value="1"/>
</dbReference>
<keyword evidence="2" id="KW-0479">Metal-binding</keyword>
<dbReference type="SUPFAM" id="SSF74650">
    <property type="entry name" value="Galactose mutarotase-like"/>
    <property type="match status" value="1"/>
</dbReference>
<comment type="caution">
    <text evidence="6">The sequence shown here is derived from an EMBL/GenBank/DDBJ whole genome shotgun (WGS) entry which is preliminary data.</text>
</comment>
<dbReference type="PANTHER" id="PTHR46017:SF1">
    <property type="entry name" value="ALPHA-MANNOSIDASE 2C1"/>
    <property type="match status" value="1"/>
</dbReference>
<dbReference type="InterPro" id="IPR011013">
    <property type="entry name" value="Gal_mutarotase_sf_dom"/>
</dbReference>
<dbReference type="Gene3D" id="2.70.98.30">
    <property type="entry name" value="Golgi alpha-mannosidase II, domain 4"/>
    <property type="match status" value="1"/>
</dbReference>
<dbReference type="Pfam" id="PF22907">
    <property type="entry name" value="Ams1-like_1st"/>
    <property type="match status" value="1"/>
</dbReference>
<dbReference type="Pfam" id="PF01074">
    <property type="entry name" value="Glyco_hydro_38N"/>
    <property type="match status" value="1"/>
</dbReference>
<dbReference type="InterPro" id="IPR054723">
    <property type="entry name" value="Ams1-like_N"/>
</dbReference>
<protein>
    <submittedName>
        <fullName evidence="6">Alpha-mannosidase</fullName>
    </submittedName>
</protein>
<dbReference type="GO" id="GO:0004559">
    <property type="term" value="F:alpha-mannosidase activity"/>
    <property type="evidence" value="ECO:0007669"/>
    <property type="project" value="InterPro"/>
</dbReference>
<dbReference type="Pfam" id="PF09261">
    <property type="entry name" value="Alpha-mann_mid"/>
    <property type="match status" value="1"/>
</dbReference>
<dbReference type="CDD" id="cd10789">
    <property type="entry name" value="GH38N_AMII_ER_cytosolic"/>
    <property type="match status" value="1"/>
</dbReference>
<dbReference type="PANTHER" id="PTHR46017">
    <property type="entry name" value="ALPHA-MANNOSIDASE 2C1"/>
    <property type="match status" value="1"/>
</dbReference>